<evidence type="ECO:0000256" key="6">
    <source>
        <dbReference type="SAM" id="Phobius"/>
    </source>
</evidence>
<dbReference type="Pfam" id="PF01594">
    <property type="entry name" value="AI-2E_transport"/>
    <property type="match status" value="1"/>
</dbReference>
<evidence type="ECO:0000313" key="8">
    <source>
        <dbReference type="Proteomes" id="UP000184128"/>
    </source>
</evidence>
<dbReference type="PANTHER" id="PTHR21716:SF68">
    <property type="entry name" value="TRANSPORT PROTEIN YTVI-RELATED"/>
    <property type="match status" value="1"/>
</dbReference>
<gene>
    <name evidence="7" type="ORF">SAMN02745249_01576</name>
</gene>
<dbReference type="InterPro" id="IPR002549">
    <property type="entry name" value="AI-2E-like"/>
</dbReference>
<protein>
    <submittedName>
        <fullName evidence="7">Sporulation integral membrane protein YtvI</fullName>
    </submittedName>
</protein>
<dbReference type="EMBL" id="FQUF01000024">
    <property type="protein sequence ID" value="SHE98880.1"/>
    <property type="molecule type" value="Genomic_DNA"/>
</dbReference>
<keyword evidence="3 6" id="KW-0812">Transmembrane</keyword>
<keyword evidence="5 6" id="KW-0472">Membrane</keyword>
<dbReference type="OrthoDB" id="9774361at2"/>
<comment type="subcellular location">
    <subcellularLocation>
        <location evidence="1">Membrane</location>
        <topology evidence="1">Multi-pass membrane protein</topology>
    </subcellularLocation>
</comment>
<reference evidence="7 8" key="1">
    <citation type="submission" date="2016-11" db="EMBL/GenBank/DDBJ databases">
        <authorList>
            <person name="Jaros S."/>
            <person name="Januszkiewicz K."/>
            <person name="Wedrychowicz H."/>
        </authorList>
    </citation>
    <scope>NUCLEOTIDE SEQUENCE [LARGE SCALE GENOMIC DNA]</scope>
    <source>
        <strain evidence="7 8">DSM 15692</strain>
    </source>
</reference>
<keyword evidence="8" id="KW-1185">Reference proteome</keyword>
<evidence type="ECO:0000313" key="7">
    <source>
        <dbReference type="EMBL" id="SHE98880.1"/>
    </source>
</evidence>
<dbReference type="AlphaFoldDB" id="A0A1M4XZL3"/>
<evidence type="ECO:0000256" key="1">
    <source>
        <dbReference type="ARBA" id="ARBA00004141"/>
    </source>
</evidence>
<evidence type="ECO:0000256" key="3">
    <source>
        <dbReference type="ARBA" id="ARBA00022692"/>
    </source>
</evidence>
<dbReference type="GO" id="GO:0055085">
    <property type="term" value="P:transmembrane transport"/>
    <property type="evidence" value="ECO:0007669"/>
    <property type="project" value="TreeGrafter"/>
</dbReference>
<keyword evidence="4 6" id="KW-1133">Transmembrane helix</keyword>
<dbReference type="STRING" id="1121025.SAMN02745249_01576"/>
<sequence>MHTSSSNIKLFKRLLVRLILTILLILAVFYLLPKVIHLLFPILLAYLVAAMVNPLVNKINHWLSKTKFNYSFSRNIITLLLTLIILIIISLVIYLVTAKIIQEIIGLALNIQDNWSNIVSAFEKLESWIGKQVVILPGPAVELLENFTESILNFIQNFSSNLLTHTVSSTGWIISRTGTFSLNFITFFLALYFLMSDFNMIRGFVIQRIDRQLLNSLSLLKNSALKGVIGYIKTQFILAGIAFVFMFLAFTIYQHPYSFIIALALAIVDIIPLLGTIAVLVPWGAIELIGGDTTKGVFLILLGVIFFVFRRLTEPKVMGKQTGLLPLLALIGIYAGIQFSGLWGALLGPLVMILAISVFNSGILDNTIADLKEVYHKTAWLLARN</sequence>
<organism evidence="7 8">
    <name type="scientific">Atopostipes suicloacalis DSM 15692</name>
    <dbReference type="NCBI Taxonomy" id="1121025"/>
    <lineage>
        <taxon>Bacteria</taxon>
        <taxon>Bacillati</taxon>
        <taxon>Bacillota</taxon>
        <taxon>Bacilli</taxon>
        <taxon>Lactobacillales</taxon>
        <taxon>Carnobacteriaceae</taxon>
        <taxon>Atopostipes</taxon>
    </lineage>
</organism>
<feature type="transmembrane region" description="Helical" evidence="6">
    <location>
        <begin position="76"/>
        <end position="97"/>
    </location>
</feature>
<feature type="transmembrane region" description="Helical" evidence="6">
    <location>
        <begin position="38"/>
        <end position="56"/>
    </location>
</feature>
<dbReference type="RefSeq" id="WP_073298313.1">
    <property type="nucleotide sequence ID" value="NZ_FQUF01000024.1"/>
</dbReference>
<feature type="transmembrane region" description="Helical" evidence="6">
    <location>
        <begin position="236"/>
        <end position="253"/>
    </location>
</feature>
<feature type="transmembrane region" description="Helical" evidence="6">
    <location>
        <begin position="296"/>
        <end position="313"/>
    </location>
</feature>
<evidence type="ECO:0000256" key="2">
    <source>
        <dbReference type="ARBA" id="ARBA00009773"/>
    </source>
</evidence>
<evidence type="ECO:0000256" key="5">
    <source>
        <dbReference type="ARBA" id="ARBA00023136"/>
    </source>
</evidence>
<dbReference type="GO" id="GO:0016020">
    <property type="term" value="C:membrane"/>
    <property type="evidence" value="ECO:0007669"/>
    <property type="project" value="UniProtKB-SubCell"/>
</dbReference>
<feature type="transmembrane region" description="Helical" evidence="6">
    <location>
        <begin position="333"/>
        <end position="359"/>
    </location>
</feature>
<accession>A0A1M4XZL3</accession>
<dbReference type="PANTHER" id="PTHR21716">
    <property type="entry name" value="TRANSMEMBRANE PROTEIN"/>
    <property type="match status" value="1"/>
</dbReference>
<feature type="transmembrane region" description="Helical" evidence="6">
    <location>
        <begin position="14"/>
        <end position="32"/>
    </location>
</feature>
<dbReference type="Proteomes" id="UP000184128">
    <property type="component" value="Unassembled WGS sequence"/>
</dbReference>
<feature type="transmembrane region" description="Helical" evidence="6">
    <location>
        <begin position="259"/>
        <end position="284"/>
    </location>
</feature>
<name>A0A1M4XZL3_9LACT</name>
<proteinExistence type="inferred from homology"/>
<comment type="similarity">
    <text evidence="2">Belongs to the autoinducer-2 exporter (AI-2E) (TC 2.A.86) family.</text>
</comment>
<evidence type="ECO:0000256" key="4">
    <source>
        <dbReference type="ARBA" id="ARBA00022989"/>
    </source>
</evidence>